<feature type="compositionally biased region" description="Polar residues" evidence="10">
    <location>
        <begin position="1604"/>
        <end position="1626"/>
    </location>
</feature>
<evidence type="ECO:0000313" key="13">
    <source>
        <dbReference type="Proteomes" id="UP000694845"/>
    </source>
</evidence>
<feature type="region of interest" description="Disordered" evidence="10">
    <location>
        <begin position="310"/>
        <end position="332"/>
    </location>
</feature>
<dbReference type="CDD" id="cd15669">
    <property type="entry name" value="ePHD_PHF7_G2E3_like"/>
    <property type="match status" value="1"/>
</dbReference>
<dbReference type="InterPro" id="IPR059102">
    <property type="entry name" value="PHD_PHF7/G2E3-like"/>
</dbReference>
<dbReference type="GeneID" id="110988961"/>
<comment type="subcellular location">
    <subcellularLocation>
        <location evidence="1">Nucleus</location>
    </subcellularLocation>
</comment>
<feature type="compositionally biased region" description="Low complexity" evidence="10">
    <location>
        <begin position="1684"/>
        <end position="1711"/>
    </location>
</feature>
<evidence type="ECO:0000256" key="1">
    <source>
        <dbReference type="ARBA" id="ARBA00004123"/>
    </source>
</evidence>
<dbReference type="SUPFAM" id="SSF57903">
    <property type="entry name" value="FYVE/PHD zinc finger"/>
    <property type="match status" value="1"/>
</dbReference>
<dbReference type="PANTHER" id="PTHR12420:SF42">
    <property type="entry name" value="G2_M PHASE-SPECIFIC E3 UBIQUITIN-PROTEIN LIGASE"/>
    <property type="match status" value="1"/>
</dbReference>
<dbReference type="GO" id="GO:0005634">
    <property type="term" value="C:nucleus"/>
    <property type="evidence" value="ECO:0007669"/>
    <property type="project" value="TreeGrafter"/>
</dbReference>
<evidence type="ECO:0000256" key="5">
    <source>
        <dbReference type="ARBA" id="ARBA00022771"/>
    </source>
</evidence>
<keyword evidence="8" id="KW-0539">Nucleus</keyword>
<dbReference type="InterPro" id="IPR013083">
    <property type="entry name" value="Znf_RING/FYVE/PHD"/>
</dbReference>
<evidence type="ECO:0000256" key="7">
    <source>
        <dbReference type="ARBA" id="ARBA00022833"/>
    </source>
</evidence>
<feature type="region of interest" description="Disordered" evidence="10">
    <location>
        <begin position="1581"/>
        <end position="1785"/>
    </location>
</feature>
<evidence type="ECO:0000313" key="14">
    <source>
        <dbReference type="RefSeq" id="XP_022108679.1"/>
    </source>
</evidence>
<evidence type="ECO:0000256" key="8">
    <source>
        <dbReference type="ARBA" id="ARBA00023242"/>
    </source>
</evidence>
<feature type="compositionally biased region" description="Polar residues" evidence="10">
    <location>
        <begin position="1712"/>
        <end position="1724"/>
    </location>
</feature>
<dbReference type="InterPro" id="IPR011011">
    <property type="entry name" value="Znf_FYVE_PHD"/>
</dbReference>
<feature type="region of interest" description="Disordered" evidence="10">
    <location>
        <begin position="786"/>
        <end position="835"/>
    </location>
</feature>
<accession>A0A8B7ZTD0</accession>
<dbReference type="Proteomes" id="UP000694845">
    <property type="component" value="Unplaced"/>
</dbReference>
<feature type="compositionally biased region" description="Acidic residues" evidence="10">
    <location>
        <begin position="1384"/>
        <end position="1397"/>
    </location>
</feature>
<organism evidence="13 14">
    <name type="scientific">Acanthaster planci</name>
    <name type="common">Crown-of-thorns starfish</name>
    <dbReference type="NCBI Taxonomy" id="133434"/>
    <lineage>
        <taxon>Eukaryota</taxon>
        <taxon>Metazoa</taxon>
        <taxon>Echinodermata</taxon>
        <taxon>Eleutherozoa</taxon>
        <taxon>Asterozoa</taxon>
        <taxon>Asteroidea</taxon>
        <taxon>Valvatacea</taxon>
        <taxon>Valvatida</taxon>
        <taxon>Acanthasteridae</taxon>
        <taxon>Acanthaster</taxon>
    </lineage>
</organism>
<keyword evidence="6" id="KW-0833">Ubl conjugation pathway</keyword>
<dbReference type="GO" id="GO:0008270">
    <property type="term" value="F:zinc ion binding"/>
    <property type="evidence" value="ECO:0007669"/>
    <property type="project" value="UniProtKB-KW"/>
</dbReference>
<feature type="region of interest" description="Disordered" evidence="10">
    <location>
        <begin position="1117"/>
        <end position="1147"/>
    </location>
</feature>
<feature type="region of interest" description="Disordered" evidence="10">
    <location>
        <begin position="400"/>
        <end position="444"/>
    </location>
</feature>
<dbReference type="RefSeq" id="XP_022108679.1">
    <property type="nucleotide sequence ID" value="XM_022252987.1"/>
</dbReference>
<dbReference type="KEGG" id="aplc:110988961"/>
<evidence type="ECO:0000256" key="6">
    <source>
        <dbReference type="ARBA" id="ARBA00022786"/>
    </source>
</evidence>
<dbReference type="InterPro" id="IPR042013">
    <property type="entry name" value="PHF7/G2E3_ePHD"/>
</dbReference>
<evidence type="ECO:0000259" key="11">
    <source>
        <dbReference type="PROSITE" id="PS50089"/>
    </source>
</evidence>
<feature type="compositionally biased region" description="Polar residues" evidence="10">
    <location>
        <begin position="1444"/>
        <end position="1476"/>
    </location>
</feature>
<feature type="region of interest" description="Disordered" evidence="10">
    <location>
        <begin position="577"/>
        <end position="647"/>
    </location>
</feature>
<proteinExistence type="predicted"/>
<feature type="compositionally biased region" description="Basic and acidic residues" evidence="10">
    <location>
        <begin position="1248"/>
        <end position="1260"/>
    </location>
</feature>
<dbReference type="InterPro" id="IPR051188">
    <property type="entry name" value="PHD-type_Zinc_Finger"/>
</dbReference>
<keyword evidence="4" id="KW-0479">Metal-binding</keyword>
<comment type="pathway">
    <text evidence="2">Protein modification; protein ubiquitination.</text>
</comment>
<dbReference type="InterPro" id="IPR001965">
    <property type="entry name" value="Znf_PHD"/>
</dbReference>
<name>A0A8B7ZTD0_ACAPL</name>
<feature type="compositionally biased region" description="Polar residues" evidence="10">
    <location>
        <begin position="490"/>
        <end position="508"/>
    </location>
</feature>
<dbReference type="OMA" id="MMSNATE"/>
<evidence type="ECO:0000256" key="10">
    <source>
        <dbReference type="SAM" id="MobiDB-lite"/>
    </source>
</evidence>
<feature type="compositionally biased region" description="Low complexity" evidence="10">
    <location>
        <begin position="1428"/>
        <end position="1443"/>
    </location>
</feature>
<feature type="region of interest" description="Disordered" evidence="10">
    <location>
        <begin position="490"/>
        <end position="526"/>
    </location>
</feature>
<sequence>MKSSQRTELADHKKVVEHSYKRAFCIFCNQDAEGGPECGKLLTDKDRQVYVHKYCLLFASGLSQSGADDEGIDGFLVPDILRELNRGRRLRCFYCSKKTATIGCSLSICKRGFHFNCGFKNEAMFCFFDSFLVFCKDHRPQQDVKTSKSDPATVTCPICFEDLEARVSNHVLKTPCCTNTWFHRTCVQQQALSAGYFFRCAICNNQEKFQLEMKNFGIYIPEHDASWEMEDNAFQELYWRHDRCDMDPCKCPQGRQFNKTSSKWELVLCDICGSSGCHLACGGLKHINQDWACAMCNAMMSNATEVSCPSAASPQKLPSSPADSPTKTGQTTRTAMKLMGKHPRTPLSSQTFRKKVTHSLFCSLKLPHSPEENTGRDFCCSVQGSPELAGWCDCCQPSTSKQGVEEGEEKHKKGKKRKKSSCGSKENKRYHSLHSPQNLGFKKHHTWKTQSSDLLSHKMSPSAGLKYGPRTTLRMSMRPRNITLLRCSTLNTPGETTTGQAIKQTPGNASDEICKTSKTRSLPTPSPAVTYQMENDFSKVSAEQDIRKEKVSEMDVAKDFSMLHHCYEESMSFSPGPIAENGSLNKNPTNNHTPSHCDTSQDANGSVTLTNSPTLAFTPSSDVVGQENRDPFSLRKKSPNASATCTHPVDEEPLSCLAARLASQAVKEALPEVPRSESGEGNTAILMSMLQECVKICEGGSDGEPSTGLPGTCTPPPSTLDCQRPELAEETAVSDTTRLAMSEALAECHFPESPGNLESSASVICLSSDMDCECAFPAKTENAAGTDEKYHLETDGPSEVLVSTDDKTTCPSPGSPECSANSPQMFDPSGPTSLPDPPRLCPSTAENTEELLIEGAISEDTCMLPPPASILLHYKEDNSTQCIVDLVEDESISTMSQASGELSEACVHESSPHLSPCGSKSEDIRELELHPEPLLQHKEVSISQYLQSMQRASTPTQKQDSVELSGEACSDSAQESNCKPFESSPSAFDQVVNGNATSQETGGAVCPADQPLGGQVAENLPTIKKRRKCSKDSLTYPVIGTGRFLTLYKKPKRKGNVPTFKKAVSSKVAQKRHKKSAVTNLATKNADSEREVTLPSGMRLRRRGKFTSKCTRLGPALETGAIPSQEIESVAGEPATSEGSSRGNLSDRDVIVNSTGCENGSFFLQSEAVAVAGNQTETKRYRNLLGSETCSAQDTCRNSKVKEARHSTGKLLRRKYLRDQIKNAQVSELGKGEAQLEMERLGSSVANEPDKGVAPERDPILKGATEANVTRDETISKPPAEETGGDLATEEPSSARVTSSTEPSPDSGISQDSSLKQEEPPPEEAVTMLMNTNELAFVNLTEEKQHCDTVDKDTQPCPLAQSQENSPSNTHAIDIDMSNHILSEESEDDSSMEVDASDDVLFISTSFSLSETNSGPSSPMNECPGTRSVSPMTSVSSSSQSSSEQDTVNPESGCPDTSATSQSPQSGVSDGPSSHPNPEVDLNHNPPQQTSIFNPMPGTPPVKPAPVKPLLTFSGRGRTNSPELCDTSGPRSCPGKYQSKGDTENFDEALRSLRTSYSLKIPSKVCANLFKLRKELSRPLKRPRTDIPTRPVSPLVSENDFPLATQNTTRIYASNSPKPEPSSTVDIDSPKADKDCISGSAVDEQCCEESPKMSDLQGSLTPTRDLPQRPWLLRSQTKRPPNSPSLESLPSIPSPSSGNSSTTDLGTLTGGMHSSTPQTRNNGSAGARYKTRIYMPNSPKVTPFRQSPRGKPPITPTELGAAGNYDMQPTNSDDGSRSGLDSSSS</sequence>
<dbReference type="Gene3D" id="3.30.40.10">
    <property type="entry name" value="Zinc/RING finger domain, C3HC4 (zinc finger)"/>
    <property type="match status" value="2"/>
</dbReference>
<feature type="compositionally biased region" description="Polar residues" evidence="10">
    <location>
        <begin position="582"/>
        <end position="623"/>
    </location>
</feature>
<feature type="compositionally biased region" description="Polar residues" evidence="10">
    <location>
        <begin position="1409"/>
        <end position="1420"/>
    </location>
</feature>
<dbReference type="OrthoDB" id="512616at2759"/>
<feature type="region of interest" description="Disordered" evidence="10">
    <location>
        <begin position="1347"/>
        <end position="1397"/>
    </location>
</feature>
<dbReference type="PROSITE" id="PS50089">
    <property type="entry name" value="ZF_RING_2"/>
    <property type="match status" value="1"/>
</dbReference>
<dbReference type="InterPro" id="IPR001841">
    <property type="entry name" value="Znf_RING"/>
</dbReference>
<protein>
    <submittedName>
        <fullName evidence="14">Mucin-12-like</fullName>
    </submittedName>
</protein>
<keyword evidence="13" id="KW-1185">Reference proteome</keyword>
<dbReference type="PANTHER" id="PTHR12420">
    <property type="entry name" value="PHD FINGER PROTEIN"/>
    <property type="match status" value="1"/>
</dbReference>
<dbReference type="InterPro" id="IPR034732">
    <property type="entry name" value="EPHD"/>
</dbReference>
<feature type="compositionally biased region" description="Polar residues" evidence="10">
    <location>
        <begin position="1360"/>
        <end position="1371"/>
    </location>
</feature>
<keyword evidence="3" id="KW-0808">Transferase</keyword>
<reference evidence="14" key="1">
    <citation type="submission" date="2025-08" db="UniProtKB">
        <authorList>
            <consortium name="RefSeq"/>
        </authorList>
    </citation>
    <scope>IDENTIFICATION</scope>
</reference>
<feature type="compositionally biased region" description="Polar residues" evidence="10">
    <location>
        <begin position="1291"/>
        <end position="1314"/>
    </location>
</feature>
<dbReference type="SMART" id="SM00249">
    <property type="entry name" value="PHD"/>
    <property type="match status" value="3"/>
</dbReference>
<feature type="region of interest" description="Disordered" evidence="10">
    <location>
        <begin position="1243"/>
        <end position="1322"/>
    </location>
</feature>
<gene>
    <name evidence="14" type="primary">LOC110988961</name>
</gene>
<keyword evidence="5 9" id="KW-0863">Zinc-finger</keyword>
<dbReference type="Pfam" id="PF13771">
    <property type="entry name" value="zf-HC5HC2H"/>
    <property type="match status" value="1"/>
</dbReference>
<evidence type="ECO:0000256" key="9">
    <source>
        <dbReference type="PROSITE-ProRule" id="PRU00175"/>
    </source>
</evidence>
<feature type="domain" description="RING-type" evidence="11">
    <location>
        <begin position="156"/>
        <end position="204"/>
    </location>
</feature>
<feature type="region of interest" description="Disordered" evidence="10">
    <location>
        <begin position="1409"/>
        <end position="1542"/>
    </location>
</feature>
<feature type="domain" description="PHD-type" evidence="12">
    <location>
        <begin position="22"/>
        <end position="139"/>
    </location>
</feature>
<feature type="compositionally biased region" description="Pro residues" evidence="10">
    <location>
        <begin position="1497"/>
        <end position="1507"/>
    </location>
</feature>
<evidence type="ECO:0000256" key="2">
    <source>
        <dbReference type="ARBA" id="ARBA00004906"/>
    </source>
</evidence>
<evidence type="ECO:0000259" key="12">
    <source>
        <dbReference type="PROSITE" id="PS51805"/>
    </source>
</evidence>
<evidence type="ECO:0000256" key="3">
    <source>
        <dbReference type="ARBA" id="ARBA00022679"/>
    </source>
</evidence>
<keyword evidence="7" id="KW-0862">Zinc</keyword>
<evidence type="ECO:0000256" key="4">
    <source>
        <dbReference type="ARBA" id="ARBA00022723"/>
    </source>
</evidence>
<dbReference type="Pfam" id="PF26054">
    <property type="entry name" value="PHD_G2E3"/>
    <property type="match status" value="1"/>
</dbReference>
<dbReference type="PROSITE" id="PS51805">
    <property type="entry name" value="EPHD"/>
    <property type="match status" value="1"/>
</dbReference>